<protein>
    <submittedName>
        <fullName evidence="1">Uncharacterized protein</fullName>
    </submittedName>
</protein>
<dbReference type="EMBL" id="VEVO01000012">
    <property type="protein sequence ID" value="KAF0034357.1"/>
    <property type="molecule type" value="Genomic_DNA"/>
</dbReference>
<evidence type="ECO:0000313" key="1">
    <source>
        <dbReference type="EMBL" id="KAF0034357.1"/>
    </source>
</evidence>
<proteinExistence type="predicted"/>
<comment type="caution">
    <text evidence="1">The sequence shown here is derived from an EMBL/GenBank/DDBJ whole genome shotgun (WGS) entry which is preliminary data.</text>
</comment>
<accession>A0A6A4SME0</accession>
<name>A0A6A4SME0_SCOMX</name>
<sequence length="81" mass="8832">MCLSVPERGSSVEKLLLQIRDRPPYTNETIKGPQGFPAQGVEHPPWERSGASIIRLDFDAHRVLPRAFPSATTAACSQTSG</sequence>
<reference evidence="1 2" key="1">
    <citation type="submission" date="2019-06" db="EMBL/GenBank/DDBJ databases">
        <title>Draft genomes of female and male turbot (Scophthalmus maximus).</title>
        <authorList>
            <person name="Xu H."/>
            <person name="Xu X.-W."/>
            <person name="Shao C."/>
            <person name="Chen S."/>
        </authorList>
    </citation>
    <scope>NUCLEOTIDE SEQUENCE [LARGE SCALE GENOMIC DNA]</scope>
    <source>
        <strain evidence="1">Ysfricsl-2016a</strain>
        <tissue evidence="1">Blood</tissue>
    </source>
</reference>
<dbReference type="Proteomes" id="UP000438429">
    <property type="component" value="Unassembled WGS sequence"/>
</dbReference>
<gene>
    <name evidence="1" type="ORF">F2P81_014423</name>
</gene>
<dbReference type="AlphaFoldDB" id="A0A6A4SME0"/>
<evidence type="ECO:0000313" key="2">
    <source>
        <dbReference type="Proteomes" id="UP000438429"/>
    </source>
</evidence>
<organism evidence="1 2">
    <name type="scientific">Scophthalmus maximus</name>
    <name type="common">Turbot</name>
    <name type="synonym">Psetta maxima</name>
    <dbReference type="NCBI Taxonomy" id="52904"/>
    <lineage>
        <taxon>Eukaryota</taxon>
        <taxon>Metazoa</taxon>
        <taxon>Chordata</taxon>
        <taxon>Craniata</taxon>
        <taxon>Vertebrata</taxon>
        <taxon>Euteleostomi</taxon>
        <taxon>Actinopterygii</taxon>
        <taxon>Neopterygii</taxon>
        <taxon>Teleostei</taxon>
        <taxon>Neoteleostei</taxon>
        <taxon>Acanthomorphata</taxon>
        <taxon>Carangaria</taxon>
        <taxon>Pleuronectiformes</taxon>
        <taxon>Pleuronectoidei</taxon>
        <taxon>Scophthalmidae</taxon>
        <taxon>Scophthalmus</taxon>
    </lineage>
</organism>